<organism evidence="1">
    <name type="scientific">Heterosigma akashiwo</name>
    <name type="common">Chromophytic alga</name>
    <name type="synonym">Heterosigma carterae</name>
    <dbReference type="NCBI Taxonomy" id="2829"/>
    <lineage>
        <taxon>Eukaryota</taxon>
        <taxon>Sar</taxon>
        <taxon>Stramenopiles</taxon>
        <taxon>Ochrophyta</taxon>
        <taxon>Raphidophyceae</taxon>
        <taxon>Chattonellales</taxon>
        <taxon>Chattonellaceae</taxon>
        <taxon>Heterosigma</taxon>
    </lineage>
</organism>
<dbReference type="PANTHER" id="PTHR32301:SF6">
    <property type="entry name" value="GOLVESIN-RELATED"/>
    <property type="match status" value="1"/>
</dbReference>
<dbReference type="InterPro" id="IPR053259">
    <property type="entry name" value="Golvesin-related_Golgi"/>
</dbReference>
<dbReference type="Gene3D" id="3.40.50.300">
    <property type="entry name" value="P-loop containing nucleotide triphosphate hydrolases"/>
    <property type="match status" value="1"/>
</dbReference>
<evidence type="ECO:0000313" key="1">
    <source>
        <dbReference type="EMBL" id="CAE0649217.1"/>
    </source>
</evidence>
<proteinExistence type="predicted"/>
<dbReference type="InterPro" id="IPR027417">
    <property type="entry name" value="P-loop_NTPase"/>
</dbReference>
<dbReference type="EMBL" id="HBIU01056073">
    <property type="protein sequence ID" value="CAE0649217.1"/>
    <property type="molecule type" value="Transcribed_RNA"/>
</dbReference>
<dbReference type="AlphaFoldDB" id="A0A7S3YEH7"/>
<dbReference type="PANTHER" id="PTHR32301">
    <property type="entry name" value="COUNTIN RECEPTOR CNR3-RELATED"/>
    <property type="match status" value="1"/>
</dbReference>
<sequence length="311" mass="35256">MKWSLTHIAAVDKGEKLVVLSDAAVDKVEKLVVLPDDRFASGYYEVPNFLHIPKCGTSLWHSILMHAGLCQHLRHSEMGPAVLDGCPHNAGVVVKTHNLTGDDQRCCLGARRMHVPLKESSDFKVERWLKTPVVTMLRDPVKRIESQFNYAIKSKWIPNQSKTYKPFNEIAVRIMENQNVSTLEQYSSLWFMQNCQTKFLTGYDCAAPVNITSAEYEQAAKALVRLDFFGITDYWKESICLFHATFGLGPITDAQEMENRRPTAGVAHSTLPESTLILLERNEYYDVKLFSLGRDMFFSRAEKAGCLESKT</sequence>
<reference evidence="1" key="1">
    <citation type="submission" date="2021-01" db="EMBL/GenBank/DDBJ databases">
        <authorList>
            <person name="Corre E."/>
            <person name="Pelletier E."/>
            <person name="Niang G."/>
            <person name="Scheremetjew M."/>
            <person name="Finn R."/>
            <person name="Kale V."/>
            <person name="Holt S."/>
            <person name="Cochrane G."/>
            <person name="Meng A."/>
            <person name="Brown T."/>
            <person name="Cohen L."/>
        </authorList>
    </citation>
    <scope>NUCLEOTIDE SEQUENCE</scope>
    <source>
        <strain evidence="1">CCMP3107</strain>
    </source>
</reference>
<dbReference type="SUPFAM" id="SSF52540">
    <property type="entry name" value="P-loop containing nucleoside triphosphate hydrolases"/>
    <property type="match status" value="1"/>
</dbReference>
<protein>
    <recommendedName>
        <fullName evidence="2">Sulfotransferase domain-containing protein</fullName>
    </recommendedName>
</protein>
<evidence type="ECO:0008006" key="2">
    <source>
        <dbReference type="Google" id="ProtNLM"/>
    </source>
</evidence>
<name>A0A7S3YEH7_HETAK</name>
<gene>
    <name evidence="1" type="ORF">HAKA00212_LOCUS24613</name>
</gene>
<accession>A0A7S3YEH7</accession>